<dbReference type="InterPro" id="IPR028203">
    <property type="entry name" value="PSII_CF48-like_dom"/>
</dbReference>
<evidence type="ECO:0000259" key="4">
    <source>
        <dbReference type="Pfam" id="PF14870"/>
    </source>
</evidence>
<dbReference type="PANTHER" id="PTHR47199">
    <property type="entry name" value="PHOTOSYSTEM II STABILITY/ASSEMBLY FACTOR HCF136, CHLOROPLASTIC"/>
    <property type="match status" value="1"/>
</dbReference>
<evidence type="ECO:0000313" key="5">
    <source>
        <dbReference type="EMBL" id="GAA6167880.1"/>
    </source>
</evidence>
<dbReference type="InterPro" id="IPR015943">
    <property type="entry name" value="WD40/YVTN_repeat-like_dom_sf"/>
</dbReference>
<keyword evidence="2" id="KW-0604">Photosystem II</keyword>
<evidence type="ECO:0000256" key="1">
    <source>
        <dbReference type="ARBA" id="ARBA00022531"/>
    </source>
</evidence>
<evidence type="ECO:0000256" key="2">
    <source>
        <dbReference type="ARBA" id="ARBA00023276"/>
    </source>
</evidence>
<name>A0ABQ0A8E3_9GAMM</name>
<dbReference type="Gene3D" id="2.130.10.10">
    <property type="entry name" value="YVTN repeat-like/Quinoprotein amine dehydrogenase"/>
    <property type="match status" value="1"/>
</dbReference>
<feature type="chain" id="PRO_5047167524" evidence="3">
    <location>
        <begin position="25"/>
        <end position="358"/>
    </location>
</feature>
<keyword evidence="3" id="KW-0732">Signal</keyword>
<dbReference type="RefSeq" id="WP_353302537.1">
    <property type="nucleotide sequence ID" value="NZ_BAABWN010000005.1"/>
</dbReference>
<keyword evidence="6" id="KW-1185">Reference proteome</keyword>
<dbReference type="Pfam" id="PF14870">
    <property type="entry name" value="PSII_BNR"/>
    <property type="match status" value="1"/>
</dbReference>
<keyword evidence="1" id="KW-0602">Photosynthesis</keyword>
<feature type="signal peptide" evidence="3">
    <location>
        <begin position="1"/>
        <end position="24"/>
    </location>
</feature>
<dbReference type="SUPFAM" id="SSF50939">
    <property type="entry name" value="Sialidases"/>
    <property type="match status" value="1"/>
</dbReference>
<dbReference type="InterPro" id="IPR036278">
    <property type="entry name" value="Sialidase_sf"/>
</dbReference>
<dbReference type="Proteomes" id="UP001465153">
    <property type="component" value="Unassembled WGS sequence"/>
</dbReference>
<comment type="caution">
    <text evidence="5">The sequence shown here is derived from an EMBL/GenBank/DDBJ whole genome shotgun (WGS) entry which is preliminary data.</text>
</comment>
<protein>
    <submittedName>
        <fullName evidence="5">YCF48-related protein</fullName>
    </submittedName>
</protein>
<proteinExistence type="predicted"/>
<evidence type="ECO:0000313" key="6">
    <source>
        <dbReference type="Proteomes" id="UP001465153"/>
    </source>
</evidence>
<dbReference type="PANTHER" id="PTHR47199:SF2">
    <property type="entry name" value="PHOTOSYSTEM II STABILITY_ASSEMBLY FACTOR HCF136, CHLOROPLASTIC"/>
    <property type="match status" value="1"/>
</dbReference>
<feature type="domain" description="Photosynthesis system II assembly factor Ycf48/Hcf136-like" evidence="4">
    <location>
        <begin position="167"/>
        <end position="248"/>
    </location>
</feature>
<reference evidence="5 6" key="1">
    <citation type="submission" date="2024-04" db="EMBL/GenBank/DDBJ databases">
        <title>Draft genome sequence of Sessilibacter corallicola NBRC 116591.</title>
        <authorList>
            <person name="Miyakawa T."/>
            <person name="Kusuya Y."/>
            <person name="Miura T."/>
        </authorList>
    </citation>
    <scope>NUCLEOTIDE SEQUENCE [LARGE SCALE GENOMIC DNA]</scope>
    <source>
        <strain evidence="5 6">KU-00831-HH</strain>
    </source>
</reference>
<gene>
    <name evidence="5" type="ORF">NBRC116591_16910</name>
</gene>
<dbReference type="EMBL" id="BAABWN010000005">
    <property type="protein sequence ID" value="GAA6167880.1"/>
    <property type="molecule type" value="Genomic_DNA"/>
</dbReference>
<sequence length="358" mass="38933">MLNNFIFRVFLVVSVCLAPFSLYAADRLEQSALVRENAEQSLLLSVAQSQSRLISVGEQGLILLSDDNGEKWRQAPAPVSTLLTAIKFSSPNNAWAVGHDGAVLSSSDNGETWQVNLTGREINQLRKSALEKEVEQLSAENADPEVIENLTYALDDAVFAIEDGPTSPLLDVLFTDANTGFITGAYGILLSTQDGGNSWNYLGHRLPNPDGLHINRVYQLKSGRLLLLGEAGLIITSDDQGNSWQQLEAPYYGSYFSAVETDALYIFGLVGHSFRYDELNNRWEPVSLSTEATINDAIAVDNKLILAGQGGALLRQNSTGFSPVGERQLRSFSSLVFTGNTLVLTGETGITRITLGKE</sequence>
<organism evidence="5 6">
    <name type="scientific">Sessilibacter corallicola</name>
    <dbReference type="NCBI Taxonomy" id="2904075"/>
    <lineage>
        <taxon>Bacteria</taxon>
        <taxon>Pseudomonadati</taxon>
        <taxon>Pseudomonadota</taxon>
        <taxon>Gammaproteobacteria</taxon>
        <taxon>Cellvibrionales</taxon>
        <taxon>Cellvibrionaceae</taxon>
        <taxon>Sessilibacter</taxon>
    </lineage>
</organism>
<evidence type="ECO:0000256" key="3">
    <source>
        <dbReference type="SAM" id="SignalP"/>
    </source>
</evidence>
<accession>A0ABQ0A8E3</accession>